<dbReference type="InterPro" id="IPR027417">
    <property type="entry name" value="P-loop_NTPase"/>
</dbReference>
<dbReference type="Gene3D" id="3.40.50.300">
    <property type="entry name" value="P-loop containing nucleotide triphosphate hydrolases"/>
    <property type="match status" value="1"/>
</dbReference>
<evidence type="ECO:0000256" key="2">
    <source>
        <dbReference type="ARBA" id="ARBA00023180"/>
    </source>
</evidence>
<dbReference type="SUPFAM" id="SSF52540">
    <property type="entry name" value="P-loop containing nucleoside triphosphate hydrolases"/>
    <property type="match status" value="1"/>
</dbReference>
<dbReference type="PANTHER" id="PTHR10605">
    <property type="entry name" value="HEPARAN SULFATE SULFOTRANSFERASE"/>
    <property type="match status" value="1"/>
</dbReference>
<dbReference type="GO" id="GO:0016740">
    <property type="term" value="F:transferase activity"/>
    <property type="evidence" value="ECO:0007669"/>
    <property type="project" value="UniProtKB-KW"/>
</dbReference>
<evidence type="ECO:0000259" key="3">
    <source>
        <dbReference type="Pfam" id="PF00685"/>
    </source>
</evidence>
<organism evidence="4 5">
    <name type="scientific">Floridaenema evergladense BLCC-F167</name>
    <dbReference type="NCBI Taxonomy" id="3153639"/>
    <lineage>
        <taxon>Bacteria</taxon>
        <taxon>Bacillati</taxon>
        <taxon>Cyanobacteriota</taxon>
        <taxon>Cyanophyceae</taxon>
        <taxon>Oscillatoriophycideae</taxon>
        <taxon>Aerosakkonematales</taxon>
        <taxon>Aerosakkonemataceae</taxon>
        <taxon>Floridanema</taxon>
        <taxon>Floridanema evergladense</taxon>
    </lineage>
</organism>
<dbReference type="InterPro" id="IPR000863">
    <property type="entry name" value="Sulfotransferase_dom"/>
</dbReference>
<gene>
    <name evidence="4" type="ORF">ACE1CA_03330</name>
</gene>
<dbReference type="Proteomes" id="UP001576780">
    <property type="component" value="Unassembled WGS sequence"/>
</dbReference>
<dbReference type="Pfam" id="PF00685">
    <property type="entry name" value="Sulfotransfer_1"/>
    <property type="match status" value="1"/>
</dbReference>
<evidence type="ECO:0000313" key="5">
    <source>
        <dbReference type="Proteomes" id="UP001576780"/>
    </source>
</evidence>
<dbReference type="EC" id="2.8.2.-" evidence="4"/>
<dbReference type="PANTHER" id="PTHR10605:SF56">
    <property type="entry name" value="BIFUNCTIONAL HEPARAN SULFATE N-DEACETYLASE_N-SULFOTRANSFERASE"/>
    <property type="match status" value="1"/>
</dbReference>
<reference evidence="4 5" key="1">
    <citation type="submission" date="2024-09" db="EMBL/GenBank/DDBJ databases">
        <title>Floridaenema gen nov. (Aerosakkonemataceae, Aerosakkonematales ord. nov., Cyanobacteria) from benthic tropical and subtropical fresh waters, with the description of four new species.</title>
        <authorList>
            <person name="Moretto J.A."/>
            <person name="Berthold D.E."/>
            <person name="Lefler F.W."/>
            <person name="Huang I.-S."/>
            <person name="Laughinghouse H. IV."/>
        </authorList>
    </citation>
    <scope>NUCLEOTIDE SEQUENCE [LARGE SCALE GENOMIC DNA]</scope>
    <source>
        <strain evidence="4 5">BLCC-F167</strain>
    </source>
</reference>
<keyword evidence="1 4" id="KW-0808">Transferase</keyword>
<dbReference type="InterPro" id="IPR037359">
    <property type="entry name" value="NST/OST"/>
</dbReference>
<accession>A0ABV4WEP0</accession>
<name>A0ABV4WEP0_9CYAN</name>
<dbReference type="EMBL" id="JBHFNT010000035">
    <property type="protein sequence ID" value="MFB2833545.1"/>
    <property type="molecule type" value="Genomic_DNA"/>
</dbReference>
<comment type="caution">
    <text evidence="4">The sequence shown here is derived from an EMBL/GenBank/DDBJ whole genome shotgun (WGS) entry which is preliminary data.</text>
</comment>
<evidence type="ECO:0000256" key="1">
    <source>
        <dbReference type="ARBA" id="ARBA00022679"/>
    </source>
</evidence>
<keyword evidence="5" id="KW-1185">Reference proteome</keyword>
<keyword evidence="2" id="KW-0325">Glycoprotein</keyword>
<evidence type="ECO:0000313" key="4">
    <source>
        <dbReference type="EMBL" id="MFB2833545.1"/>
    </source>
</evidence>
<sequence>MVQKLMNVSEISVSGQPNFIIIGAQKCGTTSLYQYLIEHPQIVPGSQKEVHFFDLNFAKGLDWYRQQFKPLSQGLITGEASPYYIFHPLVAQRVYELFPQVKLIALLRNPVERAISHYYHEVRLGFEKLGLEDAIAQESARLKGETAKMVADETYYSYNHQHYTYLSRGIYVEQLKHWMQFFPKEQFLVLPSEKLYNQPNTTLNQVLEFLQLPSYQLTKYDKYNSGEYPAVTQEIRQQLQAYFQPYNQQLEEFLGGKFDW</sequence>
<proteinExistence type="predicted"/>
<feature type="domain" description="Sulfotransferase" evidence="3">
    <location>
        <begin position="17"/>
        <end position="223"/>
    </location>
</feature>
<protein>
    <submittedName>
        <fullName evidence="4">Sulfotransferase</fullName>
        <ecNumber evidence="4">2.8.2.-</ecNumber>
    </submittedName>
</protein>